<name>A0A0N0U7K9_9HYME</name>
<sequence length="253" mass="29300">MSTYVTKGVKSSMHNWKNLIDKLKLVIGRLTYFYRSTHFGDSSDCSKKLFHCSSSFVNWGNPAAIDWLVLIIFIIHFDYWLLSCTYNVYHIIIIHTIGVTPTVKAIITTIEEKTKNDEEEEEEEEDSKEPLVRRTTLTSELSGEIYCAASRVVNSAPSAAAREKDEEEEQEEGEEEEEAEDEEEEEEEEEEKKMLEESHSCNEPQMKFPELEREKKGSCSTKSPIFNNVNSIKREYISYKGAIQIDKNIYSMY</sequence>
<reference evidence="3 4" key="1">
    <citation type="submission" date="2015-07" db="EMBL/GenBank/DDBJ databases">
        <title>The genome of Melipona quadrifasciata.</title>
        <authorList>
            <person name="Pan H."/>
            <person name="Kapheim K."/>
        </authorList>
    </citation>
    <scope>NUCLEOTIDE SEQUENCE [LARGE SCALE GENOMIC DNA]</scope>
    <source>
        <strain evidence="3">0111107301</strain>
        <tissue evidence="3">Whole body</tissue>
    </source>
</reference>
<keyword evidence="2" id="KW-0812">Transmembrane</keyword>
<feature type="region of interest" description="Disordered" evidence="1">
    <location>
        <begin position="113"/>
        <end position="134"/>
    </location>
</feature>
<protein>
    <submittedName>
        <fullName evidence="3">Uncharacterized protein</fullName>
    </submittedName>
</protein>
<evidence type="ECO:0000256" key="1">
    <source>
        <dbReference type="SAM" id="MobiDB-lite"/>
    </source>
</evidence>
<keyword evidence="4" id="KW-1185">Reference proteome</keyword>
<feature type="compositionally biased region" description="Acidic residues" evidence="1">
    <location>
        <begin position="117"/>
        <end position="127"/>
    </location>
</feature>
<gene>
    <name evidence="3" type="ORF">WN51_00876</name>
</gene>
<feature type="transmembrane region" description="Helical" evidence="2">
    <location>
        <begin position="63"/>
        <end position="82"/>
    </location>
</feature>
<dbReference type="EMBL" id="KQ435694">
    <property type="protein sequence ID" value="KOX80958.1"/>
    <property type="molecule type" value="Genomic_DNA"/>
</dbReference>
<organism evidence="3 4">
    <name type="scientific">Melipona quadrifasciata</name>
    <dbReference type="NCBI Taxonomy" id="166423"/>
    <lineage>
        <taxon>Eukaryota</taxon>
        <taxon>Metazoa</taxon>
        <taxon>Ecdysozoa</taxon>
        <taxon>Arthropoda</taxon>
        <taxon>Hexapoda</taxon>
        <taxon>Insecta</taxon>
        <taxon>Pterygota</taxon>
        <taxon>Neoptera</taxon>
        <taxon>Endopterygota</taxon>
        <taxon>Hymenoptera</taxon>
        <taxon>Apocrita</taxon>
        <taxon>Aculeata</taxon>
        <taxon>Apoidea</taxon>
        <taxon>Anthophila</taxon>
        <taxon>Apidae</taxon>
        <taxon>Melipona</taxon>
    </lineage>
</organism>
<keyword evidence="2" id="KW-0472">Membrane</keyword>
<feature type="compositionally biased region" description="Acidic residues" evidence="1">
    <location>
        <begin position="165"/>
        <end position="190"/>
    </location>
</feature>
<dbReference type="AlphaFoldDB" id="A0A0N0U7K9"/>
<feature type="region of interest" description="Disordered" evidence="1">
    <location>
        <begin position="157"/>
        <end position="224"/>
    </location>
</feature>
<evidence type="ECO:0000313" key="4">
    <source>
        <dbReference type="Proteomes" id="UP000053105"/>
    </source>
</evidence>
<keyword evidence="2" id="KW-1133">Transmembrane helix</keyword>
<evidence type="ECO:0000313" key="3">
    <source>
        <dbReference type="EMBL" id="KOX80958.1"/>
    </source>
</evidence>
<feature type="transmembrane region" description="Helical" evidence="2">
    <location>
        <begin position="88"/>
        <end position="107"/>
    </location>
</feature>
<accession>A0A0N0U7K9</accession>
<proteinExistence type="predicted"/>
<evidence type="ECO:0000256" key="2">
    <source>
        <dbReference type="SAM" id="Phobius"/>
    </source>
</evidence>
<feature type="compositionally biased region" description="Basic and acidic residues" evidence="1">
    <location>
        <begin position="191"/>
        <end position="200"/>
    </location>
</feature>
<dbReference type="Proteomes" id="UP000053105">
    <property type="component" value="Unassembled WGS sequence"/>
</dbReference>